<comment type="caution">
    <text evidence="1">The sequence shown here is derived from an EMBL/GenBank/DDBJ whole genome shotgun (WGS) entry which is preliminary data.</text>
</comment>
<proteinExistence type="predicted"/>
<dbReference type="RefSeq" id="WP_256603860.1">
    <property type="nucleotide sequence ID" value="NZ_JANIBJ010000039.1"/>
</dbReference>
<accession>A0ABT1TKT1</accession>
<organism evidence="1 2">
    <name type="scientific">Methylomonas subterranea</name>
    <dbReference type="NCBI Taxonomy" id="2952225"/>
    <lineage>
        <taxon>Bacteria</taxon>
        <taxon>Pseudomonadati</taxon>
        <taxon>Pseudomonadota</taxon>
        <taxon>Gammaproteobacteria</taxon>
        <taxon>Methylococcales</taxon>
        <taxon>Methylococcaceae</taxon>
        <taxon>Methylomonas</taxon>
    </lineage>
</organism>
<evidence type="ECO:0000313" key="1">
    <source>
        <dbReference type="EMBL" id="MCQ8105828.1"/>
    </source>
</evidence>
<evidence type="ECO:0000313" key="2">
    <source>
        <dbReference type="Proteomes" id="UP001524499"/>
    </source>
</evidence>
<reference evidence="1 2" key="1">
    <citation type="submission" date="2022-07" db="EMBL/GenBank/DDBJ databases">
        <title>Methylomonas rivi sp. nov., Methylomonas rosea sp. nov., Methylomonas aureus sp. nov. and Methylomonas subterranea sp. nov., four novel methanotrophs isolated from a freshwater creek and the deep terrestrial subsurface.</title>
        <authorList>
            <person name="Abin C."/>
            <person name="Sankaranarayanan K."/>
            <person name="Garner C."/>
            <person name="Sindelar R."/>
            <person name="Kotary K."/>
            <person name="Garner R."/>
            <person name="Barclay S."/>
            <person name="Lawson P."/>
            <person name="Krumholz L."/>
        </authorList>
    </citation>
    <scope>NUCLEOTIDE SEQUENCE [LARGE SCALE GENOMIC DNA]</scope>
    <source>
        <strain evidence="1 2">SURF-2</strain>
    </source>
</reference>
<dbReference type="EMBL" id="JANIBJ010000039">
    <property type="protein sequence ID" value="MCQ8105828.1"/>
    <property type="molecule type" value="Genomic_DNA"/>
</dbReference>
<name>A0ABT1TKT1_9GAMM</name>
<sequence>MSVRQENRYRKLVIAQGRALPDIKRELEAAFMERLPRPAVAPPKPSATRGQVRSWMRRNAADYDDATHLAEAANIALDLPAGAMDDETHWVWDEALSALDWADA</sequence>
<gene>
    <name evidence="1" type="ORF">NP590_17090</name>
</gene>
<protein>
    <submittedName>
        <fullName evidence="1">Uncharacterized protein</fullName>
    </submittedName>
</protein>
<keyword evidence="2" id="KW-1185">Reference proteome</keyword>
<dbReference type="Proteomes" id="UP001524499">
    <property type="component" value="Unassembled WGS sequence"/>
</dbReference>